<dbReference type="InterPro" id="IPR011978">
    <property type="entry name" value="YgfB-like"/>
</dbReference>
<dbReference type="Gene3D" id="1.20.120.740">
    <property type="entry name" value="YgfB uncharacterised protein family UPF0149, PF03695"/>
    <property type="match status" value="1"/>
</dbReference>
<dbReference type="Pfam" id="PF02810">
    <property type="entry name" value="SEC-C"/>
    <property type="match status" value="1"/>
</dbReference>
<dbReference type="Pfam" id="PF03695">
    <property type="entry name" value="UPF0149"/>
    <property type="match status" value="1"/>
</dbReference>
<dbReference type="SUPFAM" id="SSF101327">
    <property type="entry name" value="YgfB-like"/>
    <property type="match status" value="1"/>
</dbReference>
<dbReference type="PANTHER" id="PTHR33747">
    <property type="entry name" value="UPF0225 PROTEIN SCO1677"/>
    <property type="match status" value="1"/>
</dbReference>
<gene>
    <name evidence="1" type="ORF">QZM33_09705</name>
</gene>
<evidence type="ECO:0000313" key="1">
    <source>
        <dbReference type="EMBL" id="MDN7795220.1"/>
    </source>
</evidence>
<dbReference type="Proteomes" id="UP001171620">
    <property type="component" value="Unassembled WGS sequence"/>
</dbReference>
<dbReference type="InterPro" id="IPR036255">
    <property type="entry name" value="YgfB-like_sf"/>
</dbReference>
<dbReference type="SUPFAM" id="SSF103642">
    <property type="entry name" value="Sec-C motif"/>
    <property type="match status" value="1"/>
</dbReference>
<evidence type="ECO:0000313" key="2">
    <source>
        <dbReference type="Proteomes" id="UP001171620"/>
    </source>
</evidence>
<dbReference type="EMBL" id="JAUJRV010000005">
    <property type="protein sequence ID" value="MDN7795220.1"/>
    <property type="molecule type" value="Genomic_DNA"/>
</dbReference>
<reference evidence="1" key="1">
    <citation type="submission" date="2023-07" db="EMBL/GenBank/DDBJ databases">
        <title>A collection of bacterial strains from the Burkholderia cepacia Research Laboratory and Repository.</title>
        <authorList>
            <person name="Lipuma J."/>
            <person name="Spilker T."/>
            <person name="Caverly L."/>
        </authorList>
    </citation>
    <scope>NUCLEOTIDE SEQUENCE</scope>
    <source>
        <strain evidence="1">AU44268</strain>
    </source>
</reference>
<sequence length="237" mass="26704">MVNQTTDQPLTDGEFARLSRFLDAIGPSAMNIEMLDGYFAALICGPDMVPPSEYLPDIWGENFAFESDEQAAQIMGLLMRHRNTIATELRHTLGEPDVYLPVLLEGDDGIAPGNDWAHGFMRGVQTRPASWGELIDDEDHGGPMLRIMMLHYENDPDPQMRPPPIPSEKREELLQTMIGSLTHIYRYFEPHRRALASMPAHLPMRREGPKVGRNEPCPCGSGRKYKHCCLANEPTLH</sequence>
<organism evidence="1 2">
    <name type="scientific">Burkholderia vietnamiensis</name>
    <dbReference type="NCBI Taxonomy" id="60552"/>
    <lineage>
        <taxon>Bacteria</taxon>
        <taxon>Pseudomonadati</taxon>
        <taxon>Pseudomonadota</taxon>
        <taxon>Betaproteobacteria</taxon>
        <taxon>Burkholderiales</taxon>
        <taxon>Burkholderiaceae</taxon>
        <taxon>Burkholderia</taxon>
        <taxon>Burkholderia cepacia complex</taxon>
    </lineage>
</organism>
<dbReference type="InterPro" id="IPR004027">
    <property type="entry name" value="SEC_C_motif"/>
</dbReference>
<dbReference type="PANTHER" id="PTHR33747:SF1">
    <property type="entry name" value="ADENYLATE CYCLASE-ASSOCIATED CAP C-TERMINAL DOMAIN-CONTAINING PROTEIN"/>
    <property type="match status" value="1"/>
</dbReference>
<proteinExistence type="predicted"/>
<accession>A0AAW7SYM5</accession>
<name>A0AAW7SYM5_BURVI</name>
<dbReference type="Gene3D" id="3.10.450.50">
    <property type="match status" value="1"/>
</dbReference>
<dbReference type="AlphaFoldDB" id="A0AAW7SYM5"/>
<dbReference type="NCBIfam" id="TIGR02292">
    <property type="entry name" value="ygfB_yecA"/>
    <property type="match status" value="1"/>
</dbReference>
<comment type="caution">
    <text evidence="1">The sequence shown here is derived from an EMBL/GenBank/DDBJ whole genome shotgun (WGS) entry which is preliminary data.</text>
</comment>
<protein>
    <submittedName>
        <fullName evidence="1">UPF0149 family protein</fullName>
    </submittedName>
</protein>